<sequence>MWIFIGVQLTKNQKSNNRLPLSIANCTGTNVTESMITNMTTTITNTKPNPLLDLYSVSHMWYTPIAVGTVLIVGVLVSYLSHPLKSNEIDSKLIIRKNDIRMQLLLWVKAMAKSIG</sequence>
<comment type="caution">
    <text evidence="2">The sequence shown here is derived from an EMBL/GenBank/DDBJ whole genome shotgun (WGS) entry which is preliminary data.</text>
</comment>
<keyword evidence="1" id="KW-0812">Transmembrane</keyword>
<dbReference type="EMBL" id="CAJNYV010001466">
    <property type="protein sequence ID" value="CAF3422877.1"/>
    <property type="molecule type" value="Genomic_DNA"/>
</dbReference>
<dbReference type="Proteomes" id="UP000663865">
    <property type="component" value="Unassembled WGS sequence"/>
</dbReference>
<protein>
    <submittedName>
        <fullName evidence="2">Uncharacterized protein</fullName>
    </submittedName>
</protein>
<keyword evidence="1" id="KW-0472">Membrane</keyword>
<evidence type="ECO:0000313" key="2">
    <source>
        <dbReference type="EMBL" id="CAF3422877.1"/>
    </source>
</evidence>
<evidence type="ECO:0000256" key="1">
    <source>
        <dbReference type="SAM" id="Phobius"/>
    </source>
</evidence>
<gene>
    <name evidence="2" type="ORF">KIK155_LOCUS10106</name>
</gene>
<evidence type="ECO:0000313" key="3">
    <source>
        <dbReference type="Proteomes" id="UP000663865"/>
    </source>
</evidence>
<feature type="transmembrane region" description="Helical" evidence="1">
    <location>
        <begin position="61"/>
        <end position="80"/>
    </location>
</feature>
<keyword evidence="1" id="KW-1133">Transmembrane helix</keyword>
<organism evidence="2 3">
    <name type="scientific">Rotaria socialis</name>
    <dbReference type="NCBI Taxonomy" id="392032"/>
    <lineage>
        <taxon>Eukaryota</taxon>
        <taxon>Metazoa</taxon>
        <taxon>Spiralia</taxon>
        <taxon>Gnathifera</taxon>
        <taxon>Rotifera</taxon>
        <taxon>Eurotatoria</taxon>
        <taxon>Bdelloidea</taxon>
        <taxon>Philodinida</taxon>
        <taxon>Philodinidae</taxon>
        <taxon>Rotaria</taxon>
    </lineage>
</organism>
<name>A0A818BW81_9BILA</name>
<proteinExistence type="predicted"/>
<dbReference type="AlphaFoldDB" id="A0A818BW81"/>
<reference evidence="2" key="1">
    <citation type="submission" date="2021-02" db="EMBL/GenBank/DDBJ databases">
        <authorList>
            <person name="Nowell W R."/>
        </authorList>
    </citation>
    <scope>NUCLEOTIDE SEQUENCE</scope>
</reference>
<accession>A0A818BW81</accession>